<proteinExistence type="predicted"/>
<dbReference type="AlphaFoldDB" id="A0A2S5BD87"/>
<feature type="compositionally biased region" description="Low complexity" evidence="1">
    <location>
        <begin position="349"/>
        <end position="377"/>
    </location>
</feature>
<feature type="compositionally biased region" description="Basic and acidic residues" evidence="1">
    <location>
        <begin position="309"/>
        <end position="319"/>
    </location>
</feature>
<dbReference type="GO" id="GO:0031011">
    <property type="term" value="C:Ino80 complex"/>
    <property type="evidence" value="ECO:0007669"/>
    <property type="project" value="InterPro"/>
</dbReference>
<evidence type="ECO:0000259" key="2">
    <source>
        <dbReference type="SMART" id="SM01406"/>
    </source>
</evidence>
<name>A0A2S5BD87_9BASI</name>
<sequence length="526" mass="54427">MAPRIRSPTPSDADEVDQLASDSGPDDAGARPPPQASSSSSRKPTTTASTASSGPLAGLKIKFRLGTAGSSSGGGAAGQQQGGNSTAASSPASSTSGRKSSRTAAKSAKAKAAAAPPKSKPAAKGKGKGKKRAGTSTIRSLTDDDQLEYRTAIPPPRAAPASTSRRLGAGRQAGSVAAQSPSVLSSDLDELASDDLLDDDDDDDDENRDDDEDSHAALGEFDDGYDSQASDVSGSTMTTGTGDLYGGRKTARQRAREMGGDDALELMSLPNREPPLASVVGKVPRSASCSLTNIPAFTDVSKLPPPARTEAELAELKAEKSKKRKSQADKKLEDEKTETINRLLNKQVGRASSSSSTSPTPKGSRSAAGGDAGASGSKRSRSKLNKSITAGHADGEDEGVIEEIGAMGKRRRVEVKPSVARWICSIRTEQAAPPAGVNGGQVDPTAAAAVGSSEPRFRCTYSLPEARASELAAFVAESMKPVGDGSGASPRRQREPPKTRIFSAEEKEANRRRNEDGWRKIMLGAA</sequence>
<keyword evidence="4" id="KW-1185">Reference proteome</keyword>
<reference evidence="3 4" key="1">
    <citation type="journal article" date="2018" name="Front. Microbiol.">
        <title>Prospects for Fungal Bioremediation of Acidic Radioactive Waste Sites: Characterization and Genome Sequence of Rhodotorula taiwanensis MD1149.</title>
        <authorList>
            <person name="Tkavc R."/>
            <person name="Matrosova V.Y."/>
            <person name="Grichenko O.E."/>
            <person name="Gostincar C."/>
            <person name="Volpe R.P."/>
            <person name="Klimenkova P."/>
            <person name="Gaidamakova E.K."/>
            <person name="Zhou C.E."/>
            <person name="Stewart B.J."/>
            <person name="Lyman M.G."/>
            <person name="Malfatti S.A."/>
            <person name="Rubinfeld B."/>
            <person name="Courtot M."/>
            <person name="Singh J."/>
            <person name="Dalgard C.L."/>
            <person name="Hamilton T."/>
            <person name="Frey K.G."/>
            <person name="Gunde-Cimerman N."/>
            <person name="Dugan L."/>
            <person name="Daly M.J."/>
        </authorList>
    </citation>
    <scope>NUCLEOTIDE SEQUENCE [LARGE SCALE GENOMIC DNA]</scope>
    <source>
        <strain evidence="3 4">MD1149</strain>
    </source>
</reference>
<feature type="compositionally biased region" description="Basic residues" evidence="1">
    <location>
        <begin position="121"/>
        <end position="133"/>
    </location>
</feature>
<feature type="compositionally biased region" description="Gly residues" evidence="1">
    <location>
        <begin position="71"/>
        <end position="81"/>
    </location>
</feature>
<feature type="compositionally biased region" description="Low complexity" evidence="1">
    <location>
        <begin position="82"/>
        <end position="120"/>
    </location>
</feature>
<dbReference type="STRING" id="741276.A0A2S5BD87"/>
<feature type="region of interest" description="Disordered" evidence="1">
    <location>
        <begin position="1"/>
        <end position="273"/>
    </location>
</feature>
<dbReference type="GO" id="GO:0006338">
    <property type="term" value="P:chromatin remodeling"/>
    <property type="evidence" value="ECO:0007669"/>
    <property type="project" value="InterPro"/>
</dbReference>
<evidence type="ECO:0000313" key="3">
    <source>
        <dbReference type="EMBL" id="POY74745.1"/>
    </source>
</evidence>
<gene>
    <name evidence="3" type="ORF">BMF94_2221</name>
</gene>
<feature type="region of interest" description="Disordered" evidence="1">
    <location>
        <begin position="293"/>
        <end position="399"/>
    </location>
</feature>
<feature type="compositionally biased region" description="Basic and acidic residues" evidence="1">
    <location>
        <begin position="326"/>
        <end position="339"/>
    </location>
</feature>
<dbReference type="PANTHER" id="PTHR21561">
    <property type="entry name" value="INO80 COMPLEX SUBUNIT B"/>
    <property type="match status" value="1"/>
</dbReference>
<feature type="domain" description="INO80 complex subunit B-like conserved region" evidence="2">
    <location>
        <begin position="312"/>
        <end position="437"/>
    </location>
</feature>
<protein>
    <recommendedName>
        <fullName evidence="2">INO80 complex subunit B-like conserved region domain-containing protein</fullName>
    </recommendedName>
</protein>
<organism evidence="3 4">
    <name type="scientific">Rhodotorula taiwanensis</name>
    <dbReference type="NCBI Taxonomy" id="741276"/>
    <lineage>
        <taxon>Eukaryota</taxon>
        <taxon>Fungi</taxon>
        <taxon>Dikarya</taxon>
        <taxon>Basidiomycota</taxon>
        <taxon>Pucciniomycotina</taxon>
        <taxon>Microbotryomycetes</taxon>
        <taxon>Sporidiobolales</taxon>
        <taxon>Sporidiobolaceae</taxon>
        <taxon>Rhodotorula</taxon>
    </lineage>
</organism>
<feature type="compositionally biased region" description="Acidic residues" evidence="1">
    <location>
        <begin position="187"/>
        <end position="213"/>
    </location>
</feature>
<accession>A0A2S5BD87</accession>
<dbReference type="OrthoDB" id="2530322at2759"/>
<dbReference type="Pfam" id="PF04795">
    <property type="entry name" value="PAPA-1"/>
    <property type="match status" value="1"/>
</dbReference>
<feature type="compositionally biased region" description="Basic and acidic residues" evidence="1">
    <location>
        <begin position="492"/>
        <end position="519"/>
    </location>
</feature>
<dbReference type="InterPro" id="IPR006880">
    <property type="entry name" value="INO80B_C"/>
</dbReference>
<feature type="compositionally biased region" description="Polar residues" evidence="1">
    <location>
        <begin position="227"/>
        <end position="241"/>
    </location>
</feature>
<dbReference type="InterPro" id="IPR029523">
    <property type="entry name" value="INO80B/Ies2"/>
</dbReference>
<dbReference type="SMART" id="SM01406">
    <property type="entry name" value="PAPA-1"/>
    <property type="match status" value="1"/>
</dbReference>
<feature type="compositionally biased region" description="Low complexity" evidence="1">
    <location>
        <begin position="36"/>
        <end position="53"/>
    </location>
</feature>
<comment type="caution">
    <text evidence="3">The sequence shown here is derived from an EMBL/GenBank/DDBJ whole genome shotgun (WGS) entry which is preliminary data.</text>
</comment>
<dbReference type="EMBL" id="PJQD01000022">
    <property type="protein sequence ID" value="POY74745.1"/>
    <property type="molecule type" value="Genomic_DNA"/>
</dbReference>
<feature type="region of interest" description="Disordered" evidence="1">
    <location>
        <begin position="480"/>
        <end position="526"/>
    </location>
</feature>
<evidence type="ECO:0000256" key="1">
    <source>
        <dbReference type="SAM" id="MobiDB-lite"/>
    </source>
</evidence>
<evidence type="ECO:0000313" key="4">
    <source>
        <dbReference type="Proteomes" id="UP000237144"/>
    </source>
</evidence>
<dbReference type="Proteomes" id="UP000237144">
    <property type="component" value="Unassembled WGS sequence"/>
</dbReference>
<dbReference type="PANTHER" id="PTHR21561:SF12">
    <property type="entry name" value="INO80 COMPLEX SUBUNIT B"/>
    <property type="match status" value="1"/>
</dbReference>